<feature type="compositionally biased region" description="Acidic residues" evidence="1">
    <location>
        <begin position="218"/>
        <end position="235"/>
    </location>
</feature>
<gene>
    <name evidence="3" type="ORF">QTG54_013078</name>
</gene>
<dbReference type="Gene3D" id="2.60.40.1470">
    <property type="entry name" value="ApaG domain"/>
    <property type="match status" value="2"/>
</dbReference>
<dbReference type="EMBL" id="JATAAI010000029">
    <property type="protein sequence ID" value="KAK1736478.1"/>
    <property type="molecule type" value="Genomic_DNA"/>
</dbReference>
<dbReference type="GO" id="GO:0042645">
    <property type="term" value="C:mitochondrial nucleoid"/>
    <property type="evidence" value="ECO:0007669"/>
    <property type="project" value="TreeGrafter"/>
</dbReference>
<evidence type="ECO:0000313" key="3">
    <source>
        <dbReference type="EMBL" id="KAK1736478.1"/>
    </source>
</evidence>
<dbReference type="InterPro" id="IPR007474">
    <property type="entry name" value="ApaG_domain"/>
</dbReference>
<feature type="region of interest" description="Disordered" evidence="1">
    <location>
        <begin position="172"/>
        <end position="235"/>
    </location>
</feature>
<evidence type="ECO:0000259" key="2">
    <source>
        <dbReference type="PROSITE" id="PS51087"/>
    </source>
</evidence>
<sequence length="513" mass="56928">MHYQRALSYSRPLCRRQVNGGRLQSPNWLHCMQTTCSYHIQSTSSSEDTIGSESMARNNTISRRLYRILLRSCRQGVGISNKDNSIDNVGSGNCLLLQPPLDPRKYGFAKIVKARRGQTPPQGNNVATKTNTASSSIHGNIDVGMAMEVLRFVHMSLGGDADDDLHHYYLGVSDEDDSRDDSVGAATGRHSEGHYTQFLDEDEERAEELTGTYGDVSEKDDDSEREEDAAEDDLEFDESILATNNDLTNAVRIAFRAPLVSPTPSNEETWPKQTIIQRRHRDAIDVSNLLSEQLRMWSGKSSISVDLKRGVRVVATSACLMRSSAGVGVSGLDKKSYKFAYRIRVENVADLLDARKEPPSDDSGELSVEHRAVQLLGRTWRISECRTKNQKPSSLLQRLLEDGALIDENNQGGDAEEERREVQVVDEPRTGAVGHLPVLGPGEVFEYMSGAELSTPTGQMTGCFHMASVDFQLTDSAHVGNPVEALSWASDDERRFEAKVGKFGFLFDDYNED</sequence>
<protein>
    <submittedName>
        <fullName evidence="3">ApaG domain-containing protein</fullName>
    </submittedName>
</protein>
<dbReference type="GO" id="GO:0005634">
    <property type="term" value="C:nucleus"/>
    <property type="evidence" value="ECO:0007669"/>
    <property type="project" value="TreeGrafter"/>
</dbReference>
<keyword evidence="4" id="KW-1185">Reference proteome</keyword>
<name>A0AAD8XZA6_9STRA</name>
<dbReference type="SUPFAM" id="SSF110069">
    <property type="entry name" value="ApaG-like"/>
    <property type="match status" value="1"/>
</dbReference>
<dbReference type="PROSITE" id="PS51087">
    <property type="entry name" value="APAG"/>
    <property type="match status" value="1"/>
</dbReference>
<dbReference type="AlphaFoldDB" id="A0AAD8XZA6"/>
<dbReference type="PANTHER" id="PTHR14289:SF16">
    <property type="entry name" value="POLYMERASE DELTA-INTERACTING PROTEIN 2"/>
    <property type="match status" value="1"/>
</dbReference>
<proteinExistence type="predicted"/>
<dbReference type="Pfam" id="PF04379">
    <property type="entry name" value="DUF525"/>
    <property type="match status" value="1"/>
</dbReference>
<dbReference type="GO" id="GO:0070987">
    <property type="term" value="P:error-free translesion synthesis"/>
    <property type="evidence" value="ECO:0007669"/>
    <property type="project" value="TreeGrafter"/>
</dbReference>
<comment type="caution">
    <text evidence="3">The sequence shown here is derived from an EMBL/GenBank/DDBJ whole genome shotgun (WGS) entry which is preliminary data.</text>
</comment>
<feature type="domain" description="ApaG" evidence="2">
    <location>
        <begin position="305"/>
        <end position="512"/>
    </location>
</feature>
<dbReference type="Proteomes" id="UP001224775">
    <property type="component" value="Unassembled WGS sequence"/>
</dbReference>
<dbReference type="PANTHER" id="PTHR14289">
    <property type="entry name" value="F-BOX ONLY PROTEIN 3"/>
    <property type="match status" value="1"/>
</dbReference>
<reference evidence="3" key="1">
    <citation type="submission" date="2023-06" db="EMBL/GenBank/DDBJ databases">
        <title>Survivors Of The Sea: Transcriptome response of Skeletonema marinoi to long-term dormancy.</title>
        <authorList>
            <person name="Pinder M.I.M."/>
            <person name="Kourtchenko O."/>
            <person name="Robertson E.K."/>
            <person name="Larsson T."/>
            <person name="Maumus F."/>
            <person name="Osuna-Cruz C.M."/>
            <person name="Vancaester E."/>
            <person name="Stenow R."/>
            <person name="Vandepoele K."/>
            <person name="Ploug H."/>
            <person name="Bruchert V."/>
            <person name="Godhe A."/>
            <person name="Topel M."/>
        </authorList>
    </citation>
    <scope>NUCLEOTIDE SEQUENCE</scope>
    <source>
        <strain evidence="3">R05AC</strain>
    </source>
</reference>
<evidence type="ECO:0000313" key="4">
    <source>
        <dbReference type="Proteomes" id="UP001224775"/>
    </source>
</evidence>
<organism evidence="3 4">
    <name type="scientific">Skeletonema marinoi</name>
    <dbReference type="NCBI Taxonomy" id="267567"/>
    <lineage>
        <taxon>Eukaryota</taxon>
        <taxon>Sar</taxon>
        <taxon>Stramenopiles</taxon>
        <taxon>Ochrophyta</taxon>
        <taxon>Bacillariophyta</taxon>
        <taxon>Coscinodiscophyceae</taxon>
        <taxon>Thalassiosirophycidae</taxon>
        <taxon>Thalassiosirales</taxon>
        <taxon>Skeletonemataceae</taxon>
        <taxon>Skeletonema</taxon>
        <taxon>Skeletonema marinoi-dohrnii complex</taxon>
    </lineage>
</organism>
<accession>A0AAD8XZA6</accession>
<evidence type="ECO:0000256" key="1">
    <source>
        <dbReference type="SAM" id="MobiDB-lite"/>
    </source>
</evidence>
<dbReference type="InterPro" id="IPR036767">
    <property type="entry name" value="ApaG_sf"/>
</dbReference>